<dbReference type="GO" id="GO:0009117">
    <property type="term" value="P:nucleotide metabolic process"/>
    <property type="evidence" value="ECO:0007669"/>
    <property type="project" value="InterPro"/>
</dbReference>
<dbReference type="InterPro" id="IPR009163">
    <property type="entry name" value="Ap4A_phos1/2"/>
</dbReference>
<name>A0A939GTG4_9BURK</name>
<dbReference type="Pfam" id="PF19327">
    <property type="entry name" value="Ap4A_phos_N"/>
    <property type="match status" value="1"/>
</dbReference>
<dbReference type="Pfam" id="PF09830">
    <property type="entry name" value="ATP_transf"/>
    <property type="match status" value="1"/>
</dbReference>
<dbReference type="GO" id="GO:0005524">
    <property type="term" value="F:ATP binding"/>
    <property type="evidence" value="ECO:0007669"/>
    <property type="project" value="InterPro"/>
</dbReference>
<keyword evidence="5" id="KW-1185">Reference proteome</keyword>
<proteinExistence type="predicted"/>
<dbReference type="RefSeq" id="WP_207574199.1">
    <property type="nucleotide sequence ID" value="NZ_JAFNME010000003.1"/>
</dbReference>
<evidence type="ECO:0000313" key="5">
    <source>
        <dbReference type="Proteomes" id="UP000664731"/>
    </source>
</evidence>
<dbReference type="SUPFAM" id="SSF54197">
    <property type="entry name" value="HIT-like"/>
    <property type="match status" value="1"/>
</dbReference>
<sequence>MTALLDAIRSKTDSALASGDLSPLETSETVVEQNGLRFIVRWAEALARKDAAKAAAPAAAPAPAAGADAVILPGGPRDPNFNPFLNPDPALTVGPIGTQHTIVLNKFPVCLHHLVLARRDFAEQLTPLELCDFEVLAQLLCTLDGLGFYNGGAPAGASQRHKHVQWVPAEPGNASLAQLAAGLPADAQPGVVYRHPALPMAHALLKVDVGLGADQNASAAAMLAAYHQARADLGLVPGADGLLPSFNMLVGSGWLLLVPRSQEHFEGVSINALSFGGTIYVRQPEQVELIRQTGPLQALGRVGRTLS</sequence>
<evidence type="ECO:0000256" key="1">
    <source>
        <dbReference type="PIRSR" id="PIRSR000846-1"/>
    </source>
</evidence>
<dbReference type="PANTHER" id="PTHR38420">
    <property type="entry name" value="AP-4-A PHOSPHORYLASE II"/>
    <property type="match status" value="1"/>
</dbReference>
<accession>A0A939GTG4</accession>
<dbReference type="Gene3D" id="3.30.428.70">
    <property type="match status" value="1"/>
</dbReference>
<feature type="domain" description="ATP adenylyltransferase C-terminal" evidence="2">
    <location>
        <begin position="196"/>
        <end position="303"/>
    </location>
</feature>
<evidence type="ECO:0000259" key="2">
    <source>
        <dbReference type="Pfam" id="PF09830"/>
    </source>
</evidence>
<reference evidence="4" key="1">
    <citation type="submission" date="2021-03" db="EMBL/GenBank/DDBJ databases">
        <title>Comamonas denitrificans.</title>
        <authorList>
            <person name="Finster K."/>
        </authorList>
    </citation>
    <scope>NUCLEOTIDE SEQUENCE</scope>
    <source>
        <strain evidence="4">MM2021_4</strain>
    </source>
</reference>
<dbReference type="InterPro" id="IPR036265">
    <property type="entry name" value="HIT-like_sf"/>
</dbReference>
<protein>
    <submittedName>
        <fullName evidence="4">Phosphorylase</fullName>
    </submittedName>
</protein>
<dbReference type="InterPro" id="IPR043171">
    <property type="entry name" value="Ap4A_phos1/2-like"/>
</dbReference>
<dbReference type="GO" id="GO:0003877">
    <property type="term" value="F:ATP:ADP adenylyltransferase activity"/>
    <property type="evidence" value="ECO:0007669"/>
    <property type="project" value="InterPro"/>
</dbReference>
<dbReference type="EMBL" id="JAFNME010000003">
    <property type="protein sequence ID" value="MBO1248645.1"/>
    <property type="molecule type" value="Genomic_DNA"/>
</dbReference>
<evidence type="ECO:0000259" key="3">
    <source>
        <dbReference type="Pfam" id="PF19327"/>
    </source>
</evidence>
<evidence type="ECO:0000313" key="4">
    <source>
        <dbReference type="EMBL" id="MBO1248645.1"/>
    </source>
</evidence>
<dbReference type="AlphaFoldDB" id="A0A939GTG4"/>
<dbReference type="PIRSF" id="PIRSF000846">
    <property type="entry name" value="ATP_adenylyltr"/>
    <property type="match status" value="1"/>
</dbReference>
<feature type="domain" description="Ap4A phosphorylase 1/2 N-terminal" evidence="3">
    <location>
        <begin position="3"/>
        <end position="170"/>
    </location>
</feature>
<comment type="caution">
    <text evidence="4">The sequence shown here is derived from an EMBL/GenBank/DDBJ whole genome shotgun (WGS) entry which is preliminary data.</text>
</comment>
<dbReference type="Proteomes" id="UP000664731">
    <property type="component" value="Unassembled WGS sequence"/>
</dbReference>
<dbReference type="InterPro" id="IPR019200">
    <property type="entry name" value="ATP_adenylylTrfase_C"/>
</dbReference>
<feature type="active site" description="Nucleophile" evidence="1">
    <location>
        <position position="163"/>
    </location>
</feature>
<organism evidence="4 5">
    <name type="scientific">Comamonas denitrificans</name>
    <dbReference type="NCBI Taxonomy" id="117506"/>
    <lineage>
        <taxon>Bacteria</taxon>
        <taxon>Pseudomonadati</taxon>
        <taxon>Pseudomonadota</taxon>
        <taxon>Betaproteobacteria</taxon>
        <taxon>Burkholderiales</taxon>
        <taxon>Comamonadaceae</taxon>
        <taxon>Comamonas</taxon>
    </lineage>
</organism>
<dbReference type="InterPro" id="IPR045759">
    <property type="entry name" value="Ap4A_phos1/2_N"/>
</dbReference>
<dbReference type="PANTHER" id="PTHR38420:SF1">
    <property type="entry name" value="PUTATIVE (AFU_ORTHOLOGUE AFUA_5G14690)-RELATED"/>
    <property type="match status" value="1"/>
</dbReference>
<gene>
    <name evidence="4" type="ORF">J1777_02170</name>
</gene>